<feature type="transmembrane region" description="Helical" evidence="1">
    <location>
        <begin position="17"/>
        <end position="38"/>
    </location>
</feature>
<gene>
    <name evidence="2" type="ORF">B0I08_107139</name>
</gene>
<evidence type="ECO:0000313" key="3">
    <source>
        <dbReference type="Proteomes" id="UP000237983"/>
    </source>
</evidence>
<accession>A0A2T0VAR0</accession>
<comment type="caution">
    <text evidence="2">The sequence shown here is derived from an EMBL/GenBank/DDBJ whole genome shotgun (WGS) entry which is preliminary data.</text>
</comment>
<reference evidence="2 3" key="1">
    <citation type="submission" date="2018-03" db="EMBL/GenBank/DDBJ databases">
        <title>Genomic Encyclopedia of Type Strains, Phase III (KMG-III): the genomes of soil and plant-associated and newly described type strains.</title>
        <authorList>
            <person name="Whitman W."/>
        </authorList>
    </citation>
    <scope>NUCLEOTIDE SEQUENCE [LARGE SCALE GENOMIC DNA]</scope>
    <source>
        <strain evidence="2 3">CGMCC 1.12484</strain>
    </source>
</reference>
<dbReference type="Proteomes" id="UP000237983">
    <property type="component" value="Unassembled WGS sequence"/>
</dbReference>
<dbReference type="EMBL" id="PVTL01000007">
    <property type="protein sequence ID" value="PRY67243.1"/>
    <property type="molecule type" value="Genomic_DNA"/>
</dbReference>
<keyword evidence="3" id="KW-1185">Reference proteome</keyword>
<sequence length="213" mass="22694">MIDGLGQREIRRLIRRVVLVFVVALLVGTTGAIALWLVDGAKHSLVGGVFLALTLACFAASVACWTTIFPVTGGDRDIFGSDAALAKTVRRAVLSSTAPTVPPSAQPAVALTPDQRRLAARFAAIQSVAMPFQVAQGLLALLGALFLGASNLLGQDSEFRTFQIVMIAVGGIVLVAVSLFALRNWRRITRYRDAHSAELGDFPATTPTRRPKN</sequence>
<evidence type="ECO:0000313" key="2">
    <source>
        <dbReference type="EMBL" id="PRY67243.1"/>
    </source>
</evidence>
<feature type="transmembrane region" description="Helical" evidence="1">
    <location>
        <begin position="44"/>
        <end position="68"/>
    </location>
</feature>
<name>A0A2T0VAR0_9MICO</name>
<keyword evidence="1" id="KW-1133">Transmembrane helix</keyword>
<protein>
    <submittedName>
        <fullName evidence="2">Uncharacterized protein</fullName>
    </submittedName>
</protein>
<organism evidence="2 3">
    <name type="scientific">Glaciihabitans tibetensis</name>
    <dbReference type="NCBI Taxonomy" id="1266600"/>
    <lineage>
        <taxon>Bacteria</taxon>
        <taxon>Bacillati</taxon>
        <taxon>Actinomycetota</taxon>
        <taxon>Actinomycetes</taxon>
        <taxon>Micrococcales</taxon>
        <taxon>Microbacteriaceae</taxon>
        <taxon>Glaciihabitans</taxon>
    </lineage>
</organism>
<feature type="transmembrane region" description="Helical" evidence="1">
    <location>
        <begin position="161"/>
        <end position="182"/>
    </location>
</feature>
<proteinExistence type="predicted"/>
<keyword evidence="1" id="KW-0812">Transmembrane</keyword>
<evidence type="ECO:0000256" key="1">
    <source>
        <dbReference type="SAM" id="Phobius"/>
    </source>
</evidence>
<keyword evidence="1" id="KW-0472">Membrane</keyword>
<dbReference type="AlphaFoldDB" id="A0A2T0VAR0"/>
<feature type="transmembrane region" description="Helical" evidence="1">
    <location>
        <begin position="122"/>
        <end position="149"/>
    </location>
</feature>